<proteinExistence type="predicted"/>
<dbReference type="Proteomes" id="UP001169458">
    <property type="component" value="Unassembled WGS sequence"/>
</dbReference>
<protein>
    <submittedName>
        <fullName evidence="1">SIR2 family protein</fullName>
    </submittedName>
</protein>
<organism evidence="1 2">
    <name type="scientific">Bacteroides gallinaceum</name>
    <dbReference type="NCBI Taxonomy" id="1462571"/>
    <lineage>
        <taxon>Bacteria</taxon>
        <taxon>Pseudomonadati</taxon>
        <taxon>Bacteroidota</taxon>
        <taxon>Bacteroidia</taxon>
        <taxon>Bacteroidales</taxon>
        <taxon>Bacteroidaceae</taxon>
        <taxon>Bacteroides</taxon>
    </lineage>
</organism>
<evidence type="ECO:0000313" key="1">
    <source>
        <dbReference type="EMBL" id="MDM8325969.1"/>
    </source>
</evidence>
<evidence type="ECO:0000313" key="2">
    <source>
        <dbReference type="Proteomes" id="UP001169458"/>
    </source>
</evidence>
<dbReference type="InterPro" id="IPR029035">
    <property type="entry name" value="DHS-like_NAD/FAD-binding_dom"/>
</dbReference>
<dbReference type="RefSeq" id="WP_289560802.1">
    <property type="nucleotide sequence ID" value="NZ_JAUDEN010000024.1"/>
</dbReference>
<sequence length="649" mass="74977">MFEELISLVRREQVSLFIGAGFSKEAGAPSVGDLQKAILGEIHDTEKRKSHENDSLADLSNFFVNEVHLGSRNPLMRILREAFDFVPTCMDDHNLLAKIPHFRRIFTTNYDTLLEDSYAKNEVCVIRNDADCAYMNKPFTVVKVHGDFTDFGSVVITSDDYKQFFTANKNPIMWDLVKTEFATKNILFIGYSLEDNNILDIIQKVSDAQGSNQNEMFLIAPGISPEKQAKLKELKVHYFDAVANVFLTQLIEELKEHITEDFKNKYISGETCTRFLKSYQILPTVQTPVQGNNAIKNVESTTEKPLQHQIQMSVKAEIGEKLKNLDFEKDGEFVSNQFFPQRPCFRIAGENLLKCQHLVNGVVLTSDIKEILVSPVEKKFDLTFQIPSRDFLETVTAKVYLLNDKAIRFYVDCDVYFMRIELHVFQEGSPATVTFNFDFKKQYKNNDNAIKWIEVPCALFANEAFIIQELSKFPLNLTSPLQSLEDNNYECFKRYYKDIKRIELAIGKKFKVYNECTEQSWRIAAYICSYLYREPINVRCDDKDGLNFSTKTEKGGELIESFKVNDHISIVTTDERVFKYELNNRTFNIPFGYRILNSCQITNIQKEENGLIFIEFHYDRPTFLLLLSGKSMSEEFPDMKPLDAIIKMN</sequence>
<comment type="caution">
    <text evidence="1">The sequence shown here is derived from an EMBL/GenBank/DDBJ whole genome shotgun (WGS) entry which is preliminary data.</text>
</comment>
<accession>A0ABT7VI29</accession>
<dbReference type="SUPFAM" id="SSF52467">
    <property type="entry name" value="DHS-like NAD/FAD-binding domain"/>
    <property type="match status" value="1"/>
</dbReference>
<gene>
    <name evidence="1" type="ORF">QUW60_12160</name>
</gene>
<reference evidence="2" key="1">
    <citation type="submission" date="2023-07" db="EMBL/GenBank/DDBJ databases">
        <title>Identification and characterization of horizontal gene transfer across gut microbiota members of farm animals based on homology search.</title>
        <authorList>
            <person name="Schwarzerova J."/>
            <person name="Nykrynova M."/>
            <person name="Jureckova K."/>
            <person name="Cejkova D."/>
            <person name="Rychlik I."/>
        </authorList>
    </citation>
    <scope>NUCLEOTIDE SEQUENCE [LARGE SCALE GENOMIC DNA]</scope>
    <source>
        <strain evidence="2">109_WCHN</strain>
    </source>
</reference>
<keyword evidence="2" id="KW-1185">Reference proteome</keyword>
<name>A0ABT7VI29_9BACE</name>
<dbReference type="EMBL" id="JAUDEN010000024">
    <property type="protein sequence ID" value="MDM8325969.1"/>
    <property type="molecule type" value="Genomic_DNA"/>
</dbReference>
<dbReference type="Pfam" id="PF13289">
    <property type="entry name" value="SIR2_2"/>
    <property type="match status" value="1"/>
</dbReference>